<comment type="caution">
    <text evidence="1">The sequence shown here is derived from an EMBL/GenBank/DDBJ whole genome shotgun (WGS) entry which is preliminary data.</text>
</comment>
<keyword evidence="2" id="KW-1185">Reference proteome</keyword>
<sequence>MATVLIPVPARDSDPSEVAVSRAVLSRDHTVVFATPGGEQATCDELMVTGEGLDPWSRVPGLKKLTVLGRVLRADEAARDAHRALLADPSWRSPIRWDAIKLDDVDGVLLPGGHRARGMREYLESPLLQDLVVDAFRRDLPVGAICHGVLLAARSIDPDTGRSVLHGRTTTALTWQLERTAWRLARRTRFWDPDYYRTYLEEPGQPEGYMSVQQEVTRALARPEDFLDTTDRVQASGRARDRLDDERPAFVVEDGNYVSARWPGDVHTFAKAFGKRL</sequence>
<name>A0ABU5RKQ4_9PSEU</name>
<dbReference type="Proteomes" id="UP001304298">
    <property type="component" value="Unassembled WGS sequence"/>
</dbReference>
<evidence type="ECO:0000313" key="1">
    <source>
        <dbReference type="EMBL" id="MEA5366878.1"/>
    </source>
</evidence>
<dbReference type="PANTHER" id="PTHR43068:SF1">
    <property type="entry name" value="SLR1854 PROTEIN"/>
    <property type="match status" value="1"/>
</dbReference>
<accession>A0ABU5RKQ4</accession>
<dbReference type="PANTHER" id="PTHR43068">
    <property type="entry name" value="SLR1854 PROTEIN"/>
    <property type="match status" value="1"/>
</dbReference>
<protein>
    <submittedName>
        <fullName evidence="1">Type 1 glutamine amidotransferase domain-containing protein</fullName>
    </submittedName>
</protein>
<gene>
    <name evidence="1" type="ORF">VA596_45620</name>
</gene>
<dbReference type="Pfam" id="PF17124">
    <property type="entry name" value="ThiJ_like"/>
    <property type="match status" value="1"/>
</dbReference>
<organism evidence="1 2">
    <name type="scientific">Amycolatopsis heterodermiae</name>
    <dbReference type="NCBI Taxonomy" id="3110235"/>
    <lineage>
        <taxon>Bacteria</taxon>
        <taxon>Bacillati</taxon>
        <taxon>Actinomycetota</taxon>
        <taxon>Actinomycetes</taxon>
        <taxon>Pseudonocardiales</taxon>
        <taxon>Pseudonocardiaceae</taxon>
        <taxon>Amycolatopsis</taxon>
    </lineage>
</organism>
<evidence type="ECO:0000313" key="2">
    <source>
        <dbReference type="Proteomes" id="UP001304298"/>
    </source>
</evidence>
<dbReference type="InterPro" id="IPR032633">
    <property type="entry name" value="ThiJ-like"/>
</dbReference>
<dbReference type="SUPFAM" id="SSF52317">
    <property type="entry name" value="Class I glutamine amidotransferase-like"/>
    <property type="match status" value="1"/>
</dbReference>
<proteinExistence type="predicted"/>
<dbReference type="EMBL" id="JAYFSI010000018">
    <property type="protein sequence ID" value="MEA5366878.1"/>
    <property type="molecule type" value="Genomic_DNA"/>
</dbReference>
<reference evidence="1 2" key="1">
    <citation type="submission" date="2023-12" db="EMBL/GenBank/DDBJ databases">
        <title>Amycolatopsis sp. V23-08.</title>
        <authorList>
            <person name="Somphong A."/>
        </authorList>
    </citation>
    <scope>NUCLEOTIDE SEQUENCE [LARGE SCALE GENOMIC DNA]</scope>
    <source>
        <strain evidence="1 2">V23-08</strain>
    </source>
</reference>
<dbReference type="Gene3D" id="3.40.50.880">
    <property type="match status" value="1"/>
</dbReference>
<dbReference type="RefSeq" id="WP_323336442.1">
    <property type="nucleotide sequence ID" value="NZ_JAYFSI010000018.1"/>
</dbReference>
<dbReference type="InterPro" id="IPR029062">
    <property type="entry name" value="Class_I_gatase-like"/>
</dbReference>
<keyword evidence="1" id="KW-0315">Glutamine amidotransferase</keyword>